<dbReference type="AlphaFoldDB" id="A0A1E4RGX1"/>
<name>A0A1E4RGX1_9ASCO</name>
<protein>
    <submittedName>
        <fullName evidence="2">Uncharacterized protein</fullName>
    </submittedName>
</protein>
<evidence type="ECO:0000256" key="1">
    <source>
        <dbReference type="SAM" id="MobiDB-lite"/>
    </source>
</evidence>
<organism evidence="2 3">
    <name type="scientific">Hyphopichia burtonii NRRL Y-1933</name>
    <dbReference type="NCBI Taxonomy" id="984485"/>
    <lineage>
        <taxon>Eukaryota</taxon>
        <taxon>Fungi</taxon>
        <taxon>Dikarya</taxon>
        <taxon>Ascomycota</taxon>
        <taxon>Saccharomycotina</taxon>
        <taxon>Pichiomycetes</taxon>
        <taxon>Debaryomycetaceae</taxon>
        <taxon>Hyphopichia</taxon>
    </lineage>
</organism>
<evidence type="ECO:0000313" key="2">
    <source>
        <dbReference type="EMBL" id="ODV66461.1"/>
    </source>
</evidence>
<dbReference type="EMBL" id="KV454542">
    <property type="protein sequence ID" value="ODV66461.1"/>
    <property type="molecule type" value="Genomic_DNA"/>
</dbReference>
<evidence type="ECO:0000313" key="3">
    <source>
        <dbReference type="Proteomes" id="UP000095085"/>
    </source>
</evidence>
<dbReference type="Pfam" id="PF05032">
    <property type="entry name" value="Spo12"/>
    <property type="match status" value="1"/>
</dbReference>
<accession>A0A1E4RGX1</accession>
<dbReference type="Proteomes" id="UP000095085">
    <property type="component" value="Unassembled WGS sequence"/>
</dbReference>
<dbReference type="InterPro" id="IPR007727">
    <property type="entry name" value="Spo12"/>
</dbReference>
<dbReference type="RefSeq" id="XP_020075528.1">
    <property type="nucleotide sequence ID" value="XM_020223077.1"/>
</dbReference>
<feature type="region of interest" description="Disordered" evidence="1">
    <location>
        <begin position="26"/>
        <end position="65"/>
    </location>
</feature>
<feature type="compositionally biased region" description="Basic residues" evidence="1">
    <location>
        <begin position="46"/>
        <end position="65"/>
    </location>
</feature>
<proteinExistence type="predicted"/>
<reference evidence="3" key="1">
    <citation type="submission" date="2016-05" db="EMBL/GenBank/DDBJ databases">
        <title>Comparative genomics of biotechnologically important yeasts.</title>
        <authorList>
            <consortium name="DOE Joint Genome Institute"/>
            <person name="Riley R."/>
            <person name="Haridas S."/>
            <person name="Wolfe K.H."/>
            <person name="Lopes M.R."/>
            <person name="Hittinger C.T."/>
            <person name="Goker M."/>
            <person name="Salamov A."/>
            <person name="Wisecaver J."/>
            <person name="Long T.M."/>
            <person name="Aerts A.L."/>
            <person name="Barry K."/>
            <person name="Choi C."/>
            <person name="Clum A."/>
            <person name="Coughlan A.Y."/>
            <person name="Deshpande S."/>
            <person name="Douglass A.P."/>
            <person name="Hanson S.J."/>
            <person name="Klenk H.-P."/>
            <person name="Labutti K."/>
            <person name="Lapidus A."/>
            <person name="Lindquist E."/>
            <person name="Lipzen A."/>
            <person name="Meier-Kolthoff J.P."/>
            <person name="Ohm R.A."/>
            <person name="Otillar R.P."/>
            <person name="Pangilinan J."/>
            <person name="Peng Y."/>
            <person name="Rokas A."/>
            <person name="Rosa C.A."/>
            <person name="Scheuner C."/>
            <person name="Sibirny A.A."/>
            <person name="Slot J.C."/>
            <person name="Stielow J.B."/>
            <person name="Sun H."/>
            <person name="Kurtzman C.P."/>
            <person name="Blackwell M."/>
            <person name="Grigoriev I.V."/>
            <person name="Jeffries T.W."/>
        </authorList>
    </citation>
    <scope>NUCLEOTIDE SEQUENCE [LARGE SCALE GENOMIC DNA]</scope>
    <source>
        <strain evidence="3">NRRL Y-1933</strain>
    </source>
</reference>
<keyword evidence="3" id="KW-1185">Reference proteome</keyword>
<sequence length="120" mass="13753">MTLLEPVIQYNSKMVYSKSSSPKFTVFSDNTKNKDKTVSRSSPNSQKHHQPCKNHITKTPKTKKSTRIIIASPTDKLFSPCLKKLAIRHKNDKVLDLTRVRKLRGNLLNDLTQLSFEQDV</sequence>
<dbReference type="GeneID" id="30997626"/>
<gene>
    <name evidence="2" type="ORF">HYPBUDRAFT_214527</name>
</gene>